<keyword evidence="1 4" id="KW-0728">SH3 domain</keyword>
<dbReference type="Proteomes" id="UP001318040">
    <property type="component" value="Chromosome 13"/>
</dbReference>
<evidence type="ECO:0000256" key="1">
    <source>
        <dbReference type="ARBA" id="ARBA00022443"/>
    </source>
</evidence>
<feature type="domain" description="SH2" evidence="6">
    <location>
        <begin position="13"/>
        <end position="103"/>
    </location>
</feature>
<dbReference type="Gene3D" id="2.30.30.40">
    <property type="entry name" value="SH3 Domains"/>
    <property type="match status" value="1"/>
</dbReference>
<dbReference type="Pfam" id="PF00017">
    <property type="entry name" value="SH2"/>
    <property type="match status" value="1"/>
</dbReference>
<dbReference type="InterPro" id="IPR001452">
    <property type="entry name" value="SH3_domain"/>
</dbReference>
<dbReference type="KEGG" id="pmrn:116942165"/>
<evidence type="ECO:0000256" key="2">
    <source>
        <dbReference type="ARBA" id="ARBA00022999"/>
    </source>
</evidence>
<evidence type="ECO:0000256" key="3">
    <source>
        <dbReference type="PROSITE-ProRule" id="PRU00191"/>
    </source>
</evidence>
<dbReference type="InterPro" id="IPR036860">
    <property type="entry name" value="SH2_dom_sf"/>
</dbReference>
<dbReference type="InterPro" id="IPR036028">
    <property type="entry name" value="SH3-like_dom_sf"/>
</dbReference>
<sequence>MCARFEAGDARAWYAGPLSRREAHARLAARRAGTFLVRDSVTSPGDFVLSVREAGARVSHYIVSRLPAARAFRIGDRHFRDLPSLLLFYAAHHLDTTTLREPAGGGAPPPCQQVPPALASAPMDYVQALYDFAGSDAEDLPFQRGEVLLVLDRPEEQWWTARNRAGRAGMIPVPYVERWAPPLPPAPTPQPHWGSHGPPEPVRCPPSTLAGPPPANGSPPTSAPLGDEAPAEPSGDAGIGKAGNGAVASRLSQDA</sequence>
<keyword evidence="8" id="KW-1185">Reference proteome</keyword>
<feature type="domain" description="SH3" evidence="7">
    <location>
        <begin position="121"/>
        <end position="181"/>
    </location>
</feature>
<dbReference type="GO" id="GO:0005737">
    <property type="term" value="C:cytoplasm"/>
    <property type="evidence" value="ECO:0007669"/>
    <property type="project" value="TreeGrafter"/>
</dbReference>
<dbReference type="SMART" id="SM00326">
    <property type="entry name" value="SH3"/>
    <property type="match status" value="1"/>
</dbReference>
<dbReference type="GO" id="GO:1902531">
    <property type="term" value="P:regulation of intracellular signal transduction"/>
    <property type="evidence" value="ECO:0007669"/>
    <property type="project" value="UniProtKB-ARBA"/>
</dbReference>
<evidence type="ECO:0000259" key="6">
    <source>
        <dbReference type="PROSITE" id="PS50001"/>
    </source>
</evidence>
<evidence type="ECO:0000313" key="9">
    <source>
        <dbReference type="RefSeq" id="XP_032809668.1"/>
    </source>
</evidence>
<dbReference type="SUPFAM" id="SSF55550">
    <property type="entry name" value="SH2 domain"/>
    <property type="match status" value="1"/>
</dbReference>
<dbReference type="GO" id="GO:0035591">
    <property type="term" value="F:signaling adaptor activity"/>
    <property type="evidence" value="ECO:0007669"/>
    <property type="project" value="TreeGrafter"/>
</dbReference>
<dbReference type="PRINTS" id="PR00401">
    <property type="entry name" value="SH2DOMAIN"/>
</dbReference>
<dbReference type="InterPro" id="IPR000980">
    <property type="entry name" value="SH2"/>
</dbReference>
<dbReference type="CDD" id="cd11758">
    <property type="entry name" value="SH3_CRK_N"/>
    <property type="match status" value="1"/>
</dbReference>
<dbReference type="Gene3D" id="3.30.505.10">
    <property type="entry name" value="SH2 domain"/>
    <property type="match status" value="1"/>
</dbReference>
<gene>
    <name evidence="9" type="primary">LOC116942165</name>
</gene>
<keyword evidence="2 3" id="KW-0727">SH2 domain</keyword>
<dbReference type="Pfam" id="PF00018">
    <property type="entry name" value="SH3_1"/>
    <property type="match status" value="1"/>
</dbReference>
<protein>
    <submittedName>
        <fullName evidence="9">Crk-like protein</fullName>
    </submittedName>
</protein>
<dbReference type="PROSITE" id="PS50002">
    <property type="entry name" value="SH3"/>
    <property type="match status" value="1"/>
</dbReference>
<dbReference type="RefSeq" id="XP_032809668.1">
    <property type="nucleotide sequence ID" value="XM_032953777.1"/>
</dbReference>
<dbReference type="PANTHER" id="PTHR19969">
    <property type="entry name" value="SH2-SH3 ADAPTOR PROTEIN-RELATED"/>
    <property type="match status" value="1"/>
</dbReference>
<dbReference type="SMART" id="SM00252">
    <property type="entry name" value="SH2"/>
    <property type="match status" value="1"/>
</dbReference>
<feature type="region of interest" description="Disordered" evidence="5">
    <location>
        <begin position="186"/>
        <end position="255"/>
    </location>
</feature>
<organism evidence="8 9">
    <name type="scientific">Petromyzon marinus</name>
    <name type="common">Sea lamprey</name>
    <dbReference type="NCBI Taxonomy" id="7757"/>
    <lineage>
        <taxon>Eukaryota</taxon>
        <taxon>Metazoa</taxon>
        <taxon>Chordata</taxon>
        <taxon>Craniata</taxon>
        <taxon>Vertebrata</taxon>
        <taxon>Cyclostomata</taxon>
        <taxon>Hyperoartia</taxon>
        <taxon>Petromyzontiformes</taxon>
        <taxon>Petromyzontidae</taxon>
        <taxon>Petromyzon</taxon>
    </lineage>
</organism>
<accession>A0AAJ7T1P4</accession>
<proteinExistence type="predicted"/>
<dbReference type="SUPFAM" id="SSF50044">
    <property type="entry name" value="SH3-domain"/>
    <property type="match status" value="1"/>
</dbReference>
<dbReference type="InterPro" id="IPR051184">
    <property type="entry name" value="Tyrosine-phos_adapter"/>
</dbReference>
<dbReference type="PRINTS" id="PR00452">
    <property type="entry name" value="SH3DOMAIN"/>
</dbReference>
<dbReference type="PROSITE" id="PS50001">
    <property type="entry name" value="SH2"/>
    <property type="match status" value="1"/>
</dbReference>
<dbReference type="InterPro" id="IPR035457">
    <property type="entry name" value="CRK_SH3_N"/>
</dbReference>
<name>A0AAJ7T1P4_PETMA</name>
<evidence type="ECO:0000256" key="5">
    <source>
        <dbReference type="SAM" id="MobiDB-lite"/>
    </source>
</evidence>
<dbReference type="GeneID" id="116942165"/>
<evidence type="ECO:0000256" key="4">
    <source>
        <dbReference type="PROSITE-ProRule" id="PRU00192"/>
    </source>
</evidence>
<evidence type="ECO:0000259" key="7">
    <source>
        <dbReference type="PROSITE" id="PS50002"/>
    </source>
</evidence>
<dbReference type="PANTHER" id="PTHR19969:SF5">
    <property type="entry name" value="CRK-LIKE PROTEIN"/>
    <property type="match status" value="1"/>
</dbReference>
<evidence type="ECO:0000313" key="8">
    <source>
        <dbReference type="Proteomes" id="UP001318040"/>
    </source>
</evidence>
<dbReference type="GO" id="GO:0007167">
    <property type="term" value="P:enzyme-linked receptor protein signaling pathway"/>
    <property type="evidence" value="ECO:0007669"/>
    <property type="project" value="TreeGrafter"/>
</dbReference>
<dbReference type="GO" id="GO:0030971">
    <property type="term" value="F:receptor tyrosine kinase binding"/>
    <property type="evidence" value="ECO:0007669"/>
    <property type="project" value="TreeGrafter"/>
</dbReference>
<dbReference type="GO" id="GO:2000145">
    <property type="term" value="P:regulation of cell motility"/>
    <property type="evidence" value="ECO:0007669"/>
    <property type="project" value="UniProtKB-ARBA"/>
</dbReference>
<reference evidence="9" key="1">
    <citation type="submission" date="2025-08" db="UniProtKB">
        <authorList>
            <consortium name="RefSeq"/>
        </authorList>
    </citation>
    <scope>IDENTIFICATION</scope>
    <source>
        <tissue evidence="9">Sperm</tissue>
    </source>
</reference>
<dbReference type="AlphaFoldDB" id="A0AAJ7T1P4"/>
<dbReference type="GO" id="GO:0016477">
    <property type="term" value="P:cell migration"/>
    <property type="evidence" value="ECO:0007669"/>
    <property type="project" value="TreeGrafter"/>
</dbReference>